<comment type="caution">
    <text evidence="2">The sequence shown here is derived from an EMBL/GenBank/DDBJ whole genome shotgun (WGS) entry which is preliminary data.</text>
</comment>
<name>A0A9J6NXN1_9CLOT</name>
<feature type="transmembrane region" description="Helical" evidence="1">
    <location>
        <begin position="42"/>
        <end position="59"/>
    </location>
</feature>
<evidence type="ECO:0000313" key="2">
    <source>
        <dbReference type="EMBL" id="MCM1989019.1"/>
    </source>
</evidence>
<feature type="transmembrane region" description="Helical" evidence="1">
    <location>
        <begin position="71"/>
        <end position="92"/>
    </location>
</feature>
<proteinExistence type="predicted"/>
<dbReference type="AlphaFoldDB" id="A0A9J6NXN1"/>
<protein>
    <submittedName>
        <fullName evidence="2">Uncharacterized protein</fullName>
    </submittedName>
</protein>
<keyword evidence="1" id="KW-0812">Transmembrane</keyword>
<evidence type="ECO:0000313" key="3">
    <source>
        <dbReference type="Proteomes" id="UP001056429"/>
    </source>
</evidence>
<dbReference type="RefSeq" id="WP_250857885.1">
    <property type="nucleotide sequence ID" value="NZ_JAGSOJ010000001.1"/>
</dbReference>
<reference evidence="2" key="2">
    <citation type="submission" date="2021-04" db="EMBL/GenBank/DDBJ databases">
        <authorList>
            <person name="Dong X."/>
        </authorList>
    </citation>
    <scope>NUCLEOTIDE SEQUENCE</scope>
    <source>
        <strain evidence="2">ZWT</strain>
    </source>
</reference>
<accession>A0A9J6NXN1</accession>
<keyword evidence="1" id="KW-1133">Transmembrane helix</keyword>
<feature type="transmembrane region" description="Helical" evidence="1">
    <location>
        <begin position="6"/>
        <end position="21"/>
    </location>
</feature>
<evidence type="ECO:0000256" key="1">
    <source>
        <dbReference type="SAM" id="Phobius"/>
    </source>
</evidence>
<reference evidence="2" key="1">
    <citation type="journal article" date="2021" name="mSystems">
        <title>Bacteria and Archaea Synergistically Convert Glycine Betaine to Biogenic Methane in the Formosa Cold Seep of the South China Sea.</title>
        <authorList>
            <person name="Li L."/>
            <person name="Zhang W."/>
            <person name="Zhang S."/>
            <person name="Song L."/>
            <person name="Sun Q."/>
            <person name="Zhang H."/>
            <person name="Xiang H."/>
            <person name="Dong X."/>
        </authorList>
    </citation>
    <scope>NUCLEOTIDE SEQUENCE</scope>
    <source>
        <strain evidence="2">ZWT</strain>
    </source>
</reference>
<keyword evidence="1" id="KW-0472">Membrane</keyword>
<organism evidence="2 3">
    <name type="scientific">Oceanirhabdus seepicola</name>
    <dbReference type="NCBI Taxonomy" id="2828781"/>
    <lineage>
        <taxon>Bacteria</taxon>
        <taxon>Bacillati</taxon>
        <taxon>Bacillota</taxon>
        <taxon>Clostridia</taxon>
        <taxon>Eubacteriales</taxon>
        <taxon>Clostridiaceae</taxon>
        <taxon>Oceanirhabdus</taxon>
    </lineage>
</organism>
<dbReference type="Proteomes" id="UP001056429">
    <property type="component" value="Unassembled WGS sequence"/>
</dbReference>
<keyword evidence="3" id="KW-1185">Reference proteome</keyword>
<sequence>MKFITFFIIYSVLFVIFYWIIKEINIFKKLFSKHRSKKQHKAILFLTLFLSALPLGFAKELTNIKYVFPNYISIIISAFSWSIYINIARSYIKEAK</sequence>
<dbReference type="EMBL" id="JAGSOJ010000001">
    <property type="protein sequence ID" value="MCM1989019.1"/>
    <property type="molecule type" value="Genomic_DNA"/>
</dbReference>
<gene>
    <name evidence="2" type="ORF">KDK92_04640</name>
</gene>